<comment type="subcellular location">
    <subcellularLocation>
        <location evidence="6">Membrane</location>
        <topology evidence="6">Multi-pass membrane protein</topology>
    </subcellularLocation>
</comment>
<accession>A0AAV3RR38</accession>
<feature type="transmembrane region" description="Helical" evidence="6">
    <location>
        <begin position="125"/>
        <end position="145"/>
    </location>
</feature>
<keyword evidence="5 6" id="KW-0472">Membrane</keyword>
<name>A0AAV3RR38_LITER</name>
<keyword evidence="8" id="KW-1185">Reference proteome</keyword>
<evidence type="ECO:0000256" key="3">
    <source>
        <dbReference type="ARBA" id="ARBA00022796"/>
    </source>
</evidence>
<comment type="similarity">
    <text evidence="1 6">Belongs to the copper transporter (Ctr) (TC 1.A.56) family. SLC31A subfamily.</text>
</comment>
<dbReference type="GO" id="GO:0005886">
    <property type="term" value="C:plasma membrane"/>
    <property type="evidence" value="ECO:0007669"/>
    <property type="project" value="TreeGrafter"/>
</dbReference>
<dbReference type="AlphaFoldDB" id="A0AAV3RR38"/>
<dbReference type="PANTHER" id="PTHR12483">
    <property type="entry name" value="SOLUTE CARRIER FAMILY 31 COPPER TRANSPORTERS"/>
    <property type="match status" value="1"/>
</dbReference>
<evidence type="ECO:0000256" key="1">
    <source>
        <dbReference type="ARBA" id="ARBA00006921"/>
    </source>
</evidence>
<feature type="transmembrane region" description="Helical" evidence="6">
    <location>
        <begin position="94"/>
        <end position="119"/>
    </location>
</feature>
<dbReference type="InterPro" id="IPR007274">
    <property type="entry name" value="Cop_transporter"/>
</dbReference>
<protein>
    <recommendedName>
        <fullName evidence="6">Copper transport protein</fullName>
    </recommendedName>
</protein>
<dbReference type="PANTHER" id="PTHR12483:SF94">
    <property type="entry name" value="COPPER TRANSPORTER 4"/>
    <property type="match status" value="1"/>
</dbReference>
<dbReference type="Proteomes" id="UP001454036">
    <property type="component" value="Unassembled WGS sequence"/>
</dbReference>
<keyword evidence="6" id="KW-0406">Ion transport</keyword>
<keyword evidence="6" id="KW-0186">Copper</keyword>
<feature type="transmembrane region" description="Helical" evidence="6">
    <location>
        <begin position="62"/>
        <end position="82"/>
    </location>
</feature>
<gene>
    <name evidence="7" type="ORF">LIER_31444</name>
</gene>
<keyword evidence="4 6" id="KW-1133">Transmembrane helix</keyword>
<reference evidence="7 8" key="1">
    <citation type="submission" date="2024-01" db="EMBL/GenBank/DDBJ databases">
        <title>The complete chloroplast genome sequence of Lithospermum erythrorhizon: insights into the phylogenetic relationship among Boraginaceae species and the maternal lineages of purple gromwells.</title>
        <authorList>
            <person name="Okada T."/>
            <person name="Watanabe K."/>
        </authorList>
    </citation>
    <scope>NUCLEOTIDE SEQUENCE [LARGE SCALE GENOMIC DNA]</scope>
</reference>
<evidence type="ECO:0000313" key="8">
    <source>
        <dbReference type="Proteomes" id="UP001454036"/>
    </source>
</evidence>
<evidence type="ECO:0000313" key="7">
    <source>
        <dbReference type="EMBL" id="GAA0184153.1"/>
    </source>
</evidence>
<evidence type="ECO:0000256" key="6">
    <source>
        <dbReference type="RuleBase" id="RU367022"/>
    </source>
</evidence>
<dbReference type="Pfam" id="PF04145">
    <property type="entry name" value="Ctr"/>
    <property type="match status" value="2"/>
</dbReference>
<sequence>MGISRNLPSHHYADVPPPSPMVAVDGGNTHIDHNTPSLLHMSFYWSKEAEFLFPGWPDNNTGMYALSIIFVFTLAILVEFLSNVNVVKPEATKYARILFQMGINGIRAGFHYMVILSVVSYNGGVFISAILGHAVGYVIFGSPIFKKGKDK</sequence>
<evidence type="ECO:0000256" key="5">
    <source>
        <dbReference type="ARBA" id="ARBA00023136"/>
    </source>
</evidence>
<keyword evidence="6" id="KW-0813">Transport</keyword>
<dbReference type="EMBL" id="BAABME010011694">
    <property type="protein sequence ID" value="GAA0184153.1"/>
    <property type="molecule type" value="Genomic_DNA"/>
</dbReference>
<organism evidence="7 8">
    <name type="scientific">Lithospermum erythrorhizon</name>
    <name type="common">Purple gromwell</name>
    <name type="synonym">Lithospermum officinale var. erythrorhizon</name>
    <dbReference type="NCBI Taxonomy" id="34254"/>
    <lineage>
        <taxon>Eukaryota</taxon>
        <taxon>Viridiplantae</taxon>
        <taxon>Streptophyta</taxon>
        <taxon>Embryophyta</taxon>
        <taxon>Tracheophyta</taxon>
        <taxon>Spermatophyta</taxon>
        <taxon>Magnoliopsida</taxon>
        <taxon>eudicotyledons</taxon>
        <taxon>Gunneridae</taxon>
        <taxon>Pentapetalae</taxon>
        <taxon>asterids</taxon>
        <taxon>lamiids</taxon>
        <taxon>Boraginales</taxon>
        <taxon>Boraginaceae</taxon>
        <taxon>Boraginoideae</taxon>
        <taxon>Lithospermeae</taxon>
        <taxon>Lithospermum</taxon>
    </lineage>
</organism>
<keyword evidence="3 6" id="KW-0187">Copper transport</keyword>
<proteinExistence type="inferred from homology"/>
<evidence type="ECO:0000256" key="4">
    <source>
        <dbReference type="ARBA" id="ARBA00022989"/>
    </source>
</evidence>
<dbReference type="GO" id="GO:0005375">
    <property type="term" value="F:copper ion transmembrane transporter activity"/>
    <property type="evidence" value="ECO:0007669"/>
    <property type="project" value="UniProtKB-UniRule"/>
</dbReference>
<evidence type="ECO:0000256" key="2">
    <source>
        <dbReference type="ARBA" id="ARBA00022692"/>
    </source>
</evidence>
<keyword evidence="2 6" id="KW-0812">Transmembrane</keyword>
<comment type="caution">
    <text evidence="7">The sequence shown here is derived from an EMBL/GenBank/DDBJ whole genome shotgun (WGS) entry which is preliminary data.</text>
</comment>